<feature type="transmembrane region" description="Helical" evidence="4">
    <location>
        <begin position="98"/>
        <end position="119"/>
    </location>
</feature>
<feature type="transmembrane region" description="Helical" evidence="4">
    <location>
        <begin position="329"/>
        <end position="345"/>
    </location>
</feature>
<proteinExistence type="predicted"/>
<feature type="transmembrane region" description="Helical" evidence="4">
    <location>
        <begin position="268"/>
        <end position="285"/>
    </location>
</feature>
<dbReference type="InterPro" id="IPR036259">
    <property type="entry name" value="MFS_trans_sf"/>
</dbReference>
<comment type="caution">
    <text evidence="6">The sequence shown here is derived from an EMBL/GenBank/DDBJ whole genome shotgun (WGS) entry which is preliminary data.</text>
</comment>
<name>A0A252A771_9PROT</name>
<reference evidence="6 7" key="1">
    <citation type="submission" date="2014-06" db="EMBL/GenBank/DDBJ databases">
        <authorList>
            <person name="Ju J."/>
            <person name="Zhang J."/>
        </authorList>
    </citation>
    <scope>NUCLEOTIDE SEQUENCE [LARGE SCALE GENOMIC DNA]</scope>
    <source>
        <strain evidence="6">DmW_045</strain>
    </source>
</reference>
<evidence type="ECO:0000256" key="1">
    <source>
        <dbReference type="ARBA" id="ARBA00022692"/>
    </source>
</evidence>
<feature type="transmembrane region" description="Helical" evidence="4">
    <location>
        <begin position="204"/>
        <end position="224"/>
    </location>
</feature>
<evidence type="ECO:0008006" key="8">
    <source>
        <dbReference type="Google" id="ProtNLM"/>
    </source>
</evidence>
<evidence type="ECO:0000313" key="6">
    <source>
        <dbReference type="EMBL" id="OUI85422.1"/>
    </source>
</evidence>
<evidence type="ECO:0000256" key="4">
    <source>
        <dbReference type="SAM" id="Phobius"/>
    </source>
</evidence>
<feature type="transmembrane region" description="Helical" evidence="4">
    <location>
        <begin position="236"/>
        <end position="256"/>
    </location>
</feature>
<feature type="transmembrane region" description="Helical" evidence="4">
    <location>
        <begin position="351"/>
        <end position="372"/>
    </location>
</feature>
<keyword evidence="1 4" id="KW-0812">Transmembrane</keyword>
<evidence type="ECO:0000313" key="7">
    <source>
        <dbReference type="Proteomes" id="UP000194639"/>
    </source>
</evidence>
<sequence>MWGQTRKIGLITLAAISAADCAAHSMNSLGPFAVGELIKNGQMTAAQAGLWSSIEMLSYAAAMTGIAPHVNRVRLRMLALVAAGCVVVAQTGSAYLHVFWGLLCLRGLSGLGLGALNTVVNVGASRIGQPVFVLSFVMVVQTVVFSASSLFLPYVGKVLGQKGIFLLLACIVLLLMPLMRLLPNRPHKTAEVPQAAHPASGQEIAALLAVLCYTGGSLAVWPFTERIAASVGLTPNAFGALSAFANIFGLCVCLVSVRLSQNKSNMRLLSPALILTGVICIFQAWPPSWLFFNTAFSLNYALWFFICPSLVGVTCLIDPSGKLASRSGGVWMLSQAATTLLAGVAGNSGQYMWVGFFGFLLCLVSAISILFIKPHQIIASRSL</sequence>
<dbReference type="InterPro" id="IPR011701">
    <property type="entry name" value="MFS"/>
</dbReference>
<dbReference type="AlphaFoldDB" id="A0A252A771"/>
<feature type="chain" id="PRO_5013146268" description="MFS transporter" evidence="5">
    <location>
        <begin position="23"/>
        <end position="383"/>
    </location>
</feature>
<keyword evidence="3 4" id="KW-0472">Membrane</keyword>
<gene>
    <name evidence="6" type="ORF">HK12_00025</name>
</gene>
<feature type="transmembrane region" description="Helical" evidence="4">
    <location>
        <begin position="75"/>
        <end position="92"/>
    </location>
</feature>
<feature type="transmembrane region" description="Helical" evidence="4">
    <location>
        <begin position="164"/>
        <end position="183"/>
    </location>
</feature>
<dbReference type="Gene3D" id="1.20.1250.20">
    <property type="entry name" value="MFS general substrate transporter like domains"/>
    <property type="match status" value="1"/>
</dbReference>
<organism evidence="6 7">
    <name type="scientific">Acetobacter orientalis</name>
    <dbReference type="NCBI Taxonomy" id="146474"/>
    <lineage>
        <taxon>Bacteria</taxon>
        <taxon>Pseudomonadati</taxon>
        <taxon>Pseudomonadota</taxon>
        <taxon>Alphaproteobacteria</taxon>
        <taxon>Acetobacterales</taxon>
        <taxon>Acetobacteraceae</taxon>
        <taxon>Acetobacter</taxon>
    </lineage>
</organism>
<protein>
    <recommendedName>
        <fullName evidence="8">MFS transporter</fullName>
    </recommendedName>
</protein>
<feature type="signal peptide" evidence="5">
    <location>
        <begin position="1"/>
        <end position="22"/>
    </location>
</feature>
<keyword evidence="2 4" id="KW-1133">Transmembrane helix</keyword>
<evidence type="ECO:0000256" key="2">
    <source>
        <dbReference type="ARBA" id="ARBA00022989"/>
    </source>
</evidence>
<dbReference type="GO" id="GO:0022857">
    <property type="term" value="F:transmembrane transporter activity"/>
    <property type="evidence" value="ECO:0007669"/>
    <property type="project" value="InterPro"/>
</dbReference>
<evidence type="ECO:0000256" key="5">
    <source>
        <dbReference type="SAM" id="SignalP"/>
    </source>
</evidence>
<feature type="transmembrane region" description="Helical" evidence="4">
    <location>
        <begin position="297"/>
        <end position="317"/>
    </location>
</feature>
<evidence type="ECO:0000256" key="3">
    <source>
        <dbReference type="ARBA" id="ARBA00023136"/>
    </source>
</evidence>
<dbReference type="Pfam" id="PF07690">
    <property type="entry name" value="MFS_1"/>
    <property type="match status" value="1"/>
</dbReference>
<feature type="transmembrane region" description="Helical" evidence="4">
    <location>
        <begin position="131"/>
        <end position="152"/>
    </location>
</feature>
<keyword evidence="5" id="KW-0732">Signal</keyword>
<accession>A0A252A771</accession>
<dbReference type="EMBL" id="JOMO01000001">
    <property type="protein sequence ID" value="OUI85422.1"/>
    <property type="molecule type" value="Genomic_DNA"/>
</dbReference>
<dbReference type="SUPFAM" id="SSF103473">
    <property type="entry name" value="MFS general substrate transporter"/>
    <property type="match status" value="1"/>
</dbReference>
<dbReference type="Proteomes" id="UP000194639">
    <property type="component" value="Unassembled WGS sequence"/>
</dbReference>